<dbReference type="EMBL" id="JBBPDW010000019">
    <property type="protein sequence ID" value="KAK7543768.1"/>
    <property type="molecule type" value="Genomic_DNA"/>
</dbReference>
<name>A0ABR1M963_9PEZI</name>
<proteinExistence type="predicted"/>
<dbReference type="Proteomes" id="UP001365128">
    <property type="component" value="Unassembled WGS sequence"/>
</dbReference>
<evidence type="ECO:0000313" key="4">
    <source>
        <dbReference type="Proteomes" id="UP001365128"/>
    </source>
</evidence>
<keyword evidence="4" id="KW-1185">Reference proteome</keyword>
<evidence type="ECO:0000256" key="1">
    <source>
        <dbReference type="SAM" id="Phobius"/>
    </source>
</evidence>
<evidence type="ECO:0000313" key="3">
    <source>
        <dbReference type="EMBL" id="KAK7543768.1"/>
    </source>
</evidence>
<keyword evidence="1" id="KW-1133">Transmembrane helix</keyword>
<gene>
    <name evidence="3" type="ORF">IWX46DRAFT_122795</name>
</gene>
<keyword evidence="1" id="KW-0812">Transmembrane</keyword>
<reference evidence="3 4" key="1">
    <citation type="submission" date="2024-04" db="EMBL/GenBank/DDBJ databases">
        <title>Phyllosticta paracitricarpa is synonymous to the EU quarantine fungus P. citricarpa based on phylogenomic analyses.</title>
        <authorList>
            <consortium name="Lawrence Berkeley National Laboratory"/>
            <person name="Van Ingen-Buijs V.A."/>
            <person name="Van Westerhoven A.C."/>
            <person name="Haridas S."/>
            <person name="Skiadas P."/>
            <person name="Martin F."/>
            <person name="Groenewald J.Z."/>
            <person name="Crous P.W."/>
            <person name="Seidl M.F."/>
        </authorList>
    </citation>
    <scope>NUCLEOTIDE SEQUENCE [LARGE SCALE GENOMIC DNA]</scope>
    <source>
        <strain evidence="3 4">CBS 122670</strain>
    </source>
</reference>
<evidence type="ECO:0000256" key="2">
    <source>
        <dbReference type="SAM" id="SignalP"/>
    </source>
</evidence>
<sequence>MTPLPLFFLFFLSCLLQAALSDITPEQADGSGQAAIQDASQPFAGADETGSRGAVLGAYYCTTPFWNAEASEDAACVYASFSTSSSSDSTSAEDKESKGEVVVIISDPCTSLRGTTASAQGKPHTTWYRNVACFAPDEGVVCTVYESATPAPGPPCASPTRGSQISTSWAGRSASLAMSVWRLRKTAMTTTTSRLLREVVGLLVRVERSSGAYVFMLPFVGFVVTVLLLML</sequence>
<organism evidence="3 4">
    <name type="scientific">Phyllosticta citricarpa</name>
    <dbReference type="NCBI Taxonomy" id="55181"/>
    <lineage>
        <taxon>Eukaryota</taxon>
        <taxon>Fungi</taxon>
        <taxon>Dikarya</taxon>
        <taxon>Ascomycota</taxon>
        <taxon>Pezizomycotina</taxon>
        <taxon>Dothideomycetes</taxon>
        <taxon>Dothideomycetes incertae sedis</taxon>
        <taxon>Botryosphaeriales</taxon>
        <taxon>Phyllostictaceae</taxon>
        <taxon>Phyllosticta</taxon>
    </lineage>
</organism>
<accession>A0ABR1M963</accession>
<keyword evidence="1" id="KW-0472">Membrane</keyword>
<feature type="transmembrane region" description="Helical" evidence="1">
    <location>
        <begin position="212"/>
        <end position="230"/>
    </location>
</feature>
<keyword evidence="2" id="KW-0732">Signal</keyword>
<feature type="signal peptide" evidence="2">
    <location>
        <begin position="1"/>
        <end position="21"/>
    </location>
</feature>
<protein>
    <submittedName>
        <fullName evidence="3">Uncharacterized protein</fullName>
    </submittedName>
</protein>
<comment type="caution">
    <text evidence="3">The sequence shown here is derived from an EMBL/GenBank/DDBJ whole genome shotgun (WGS) entry which is preliminary data.</text>
</comment>
<feature type="chain" id="PRO_5046342065" evidence="2">
    <location>
        <begin position="22"/>
        <end position="231"/>
    </location>
</feature>